<evidence type="ECO:0000313" key="2">
    <source>
        <dbReference type="Proteomes" id="UP001239111"/>
    </source>
</evidence>
<gene>
    <name evidence="1" type="ORF">QAD02_013297</name>
</gene>
<dbReference type="EMBL" id="CM056742">
    <property type="protein sequence ID" value="KAJ8677510.1"/>
    <property type="molecule type" value="Genomic_DNA"/>
</dbReference>
<comment type="caution">
    <text evidence="1">The sequence shown here is derived from an EMBL/GenBank/DDBJ whole genome shotgun (WGS) entry which is preliminary data.</text>
</comment>
<reference evidence="1" key="1">
    <citation type="submission" date="2023-04" db="EMBL/GenBank/DDBJ databases">
        <title>A chromosome-level genome assembly of the parasitoid wasp Eretmocerus hayati.</title>
        <authorList>
            <person name="Zhong Y."/>
            <person name="Liu S."/>
            <person name="Liu Y."/>
        </authorList>
    </citation>
    <scope>NUCLEOTIDE SEQUENCE</scope>
    <source>
        <strain evidence="1">ZJU_SS_LIU_2023</strain>
    </source>
</reference>
<accession>A0ACC2P279</accession>
<protein>
    <submittedName>
        <fullName evidence="1">Uncharacterized protein</fullName>
    </submittedName>
</protein>
<sequence length="298" mass="34765">MMGSVSNSSDTFEMRRVRFNLVPEIHTIIHWNHAHRSARRGPWEEMARDNARFKRRISIIGRTLEPILDQRHRTKVWKKYHEERATEIERKTRIIPYLPFVDTQYPRPGVDVTLITDEAIEYLRCRRCMSTIKMQVYVRPDITKRTWGPRRSGGGCFIIDHTGLFTFPVHCGKCSLLGFRSYTAPRCGTGIYERRRLVYVLYTGSTIVSYVTCPGNLQYTLIITEDEAQVPCPTQISRFDYGANMVIDYLFCKNYPNQVKVNKCIECPCHGVVKTYTVVMSRIDESGDDRFSIRFEPL</sequence>
<organism evidence="1 2">
    <name type="scientific">Eretmocerus hayati</name>
    <dbReference type="NCBI Taxonomy" id="131215"/>
    <lineage>
        <taxon>Eukaryota</taxon>
        <taxon>Metazoa</taxon>
        <taxon>Ecdysozoa</taxon>
        <taxon>Arthropoda</taxon>
        <taxon>Hexapoda</taxon>
        <taxon>Insecta</taxon>
        <taxon>Pterygota</taxon>
        <taxon>Neoptera</taxon>
        <taxon>Endopterygota</taxon>
        <taxon>Hymenoptera</taxon>
        <taxon>Apocrita</taxon>
        <taxon>Proctotrupomorpha</taxon>
        <taxon>Chalcidoidea</taxon>
        <taxon>Aphelinidae</taxon>
        <taxon>Aphelininae</taxon>
        <taxon>Eretmocerus</taxon>
    </lineage>
</organism>
<dbReference type="Proteomes" id="UP001239111">
    <property type="component" value="Chromosome 2"/>
</dbReference>
<keyword evidence="2" id="KW-1185">Reference proteome</keyword>
<name>A0ACC2P279_9HYME</name>
<evidence type="ECO:0000313" key="1">
    <source>
        <dbReference type="EMBL" id="KAJ8677510.1"/>
    </source>
</evidence>
<proteinExistence type="predicted"/>